<evidence type="ECO:0000313" key="6">
    <source>
        <dbReference type="EMBL" id="ORW10565.1"/>
    </source>
</evidence>
<name>A0A1X1YHR4_9MYCO</name>
<dbReference type="Pfam" id="PF00440">
    <property type="entry name" value="TetR_N"/>
    <property type="match status" value="1"/>
</dbReference>
<dbReference type="PRINTS" id="PR00455">
    <property type="entry name" value="HTHTETR"/>
</dbReference>
<gene>
    <name evidence="6" type="ORF">AWC16_13875</name>
</gene>
<dbReference type="PANTHER" id="PTHR30055">
    <property type="entry name" value="HTH-TYPE TRANSCRIPTIONAL REGULATOR RUTR"/>
    <property type="match status" value="1"/>
</dbReference>
<dbReference type="InterPro" id="IPR050109">
    <property type="entry name" value="HTH-type_TetR-like_transc_reg"/>
</dbReference>
<organism evidence="6 7">
    <name type="scientific">Mycolicibacter longobardus</name>
    <dbReference type="NCBI Taxonomy" id="1108812"/>
    <lineage>
        <taxon>Bacteria</taxon>
        <taxon>Bacillati</taxon>
        <taxon>Actinomycetota</taxon>
        <taxon>Actinomycetes</taxon>
        <taxon>Mycobacteriales</taxon>
        <taxon>Mycobacteriaceae</taxon>
        <taxon>Mycolicibacter</taxon>
    </lineage>
</organism>
<dbReference type="GO" id="GO:0003700">
    <property type="term" value="F:DNA-binding transcription factor activity"/>
    <property type="evidence" value="ECO:0007669"/>
    <property type="project" value="TreeGrafter"/>
</dbReference>
<evidence type="ECO:0000256" key="2">
    <source>
        <dbReference type="ARBA" id="ARBA00023125"/>
    </source>
</evidence>
<dbReference type="Proteomes" id="UP000193866">
    <property type="component" value="Unassembled WGS sequence"/>
</dbReference>
<dbReference type="PANTHER" id="PTHR30055:SF234">
    <property type="entry name" value="HTH-TYPE TRANSCRIPTIONAL REGULATOR BETI"/>
    <property type="match status" value="1"/>
</dbReference>
<dbReference type="InterPro" id="IPR001647">
    <property type="entry name" value="HTH_TetR"/>
</dbReference>
<feature type="domain" description="HTH tetR-type" evidence="5">
    <location>
        <begin position="9"/>
        <end position="69"/>
    </location>
</feature>
<dbReference type="Gene3D" id="1.10.357.10">
    <property type="entry name" value="Tetracycline Repressor, domain 2"/>
    <property type="match status" value="1"/>
</dbReference>
<evidence type="ECO:0000256" key="4">
    <source>
        <dbReference type="PROSITE-ProRule" id="PRU00335"/>
    </source>
</evidence>
<evidence type="ECO:0000259" key="5">
    <source>
        <dbReference type="PROSITE" id="PS50977"/>
    </source>
</evidence>
<keyword evidence="2 4" id="KW-0238">DNA-binding</keyword>
<dbReference type="AlphaFoldDB" id="A0A1X1YHR4"/>
<keyword evidence="7" id="KW-1185">Reference proteome</keyword>
<evidence type="ECO:0000256" key="1">
    <source>
        <dbReference type="ARBA" id="ARBA00023015"/>
    </source>
</evidence>
<accession>A0A1X1YHR4</accession>
<dbReference type="PROSITE" id="PS50977">
    <property type="entry name" value="HTH_TETR_2"/>
    <property type="match status" value="1"/>
</dbReference>
<keyword evidence="3" id="KW-0804">Transcription</keyword>
<dbReference type="SUPFAM" id="SSF46689">
    <property type="entry name" value="Homeodomain-like"/>
    <property type="match status" value="1"/>
</dbReference>
<feature type="DNA-binding region" description="H-T-H motif" evidence="4">
    <location>
        <begin position="32"/>
        <end position="51"/>
    </location>
</feature>
<evidence type="ECO:0000313" key="7">
    <source>
        <dbReference type="Proteomes" id="UP000193866"/>
    </source>
</evidence>
<dbReference type="GO" id="GO:0000976">
    <property type="term" value="F:transcription cis-regulatory region binding"/>
    <property type="evidence" value="ECO:0007669"/>
    <property type="project" value="TreeGrafter"/>
</dbReference>
<reference evidence="6 7" key="1">
    <citation type="submission" date="2016-01" db="EMBL/GenBank/DDBJ databases">
        <title>The new phylogeny of the genus Mycobacterium.</title>
        <authorList>
            <person name="Tarcisio F."/>
            <person name="Conor M."/>
            <person name="Antonella G."/>
            <person name="Elisabetta G."/>
            <person name="Giulia F.S."/>
            <person name="Sara T."/>
            <person name="Anna F."/>
            <person name="Clotilde B."/>
            <person name="Roberto B."/>
            <person name="Veronica D.S."/>
            <person name="Fabio R."/>
            <person name="Monica P."/>
            <person name="Olivier J."/>
            <person name="Enrico T."/>
            <person name="Nicola S."/>
        </authorList>
    </citation>
    <scope>NUCLEOTIDE SEQUENCE [LARGE SCALE GENOMIC DNA]</scope>
    <source>
        <strain evidence="6 7">DSM 45394</strain>
    </source>
</reference>
<dbReference type="RefSeq" id="WP_085265195.1">
    <property type="nucleotide sequence ID" value="NZ_JACKVG010000004.1"/>
</dbReference>
<dbReference type="EMBL" id="LQPG01000022">
    <property type="protein sequence ID" value="ORW10565.1"/>
    <property type="molecule type" value="Genomic_DNA"/>
</dbReference>
<dbReference type="InterPro" id="IPR009057">
    <property type="entry name" value="Homeodomain-like_sf"/>
</dbReference>
<dbReference type="STRING" id="1108812.AWC16_13875"/>
<evidence type="ECO:0000256" key="3">
    <source>
        <dbReference type="ARBA" id="ARBA00023163"/>
    </source>
</evidence>
<dbReference type="OrthoDB" id="3186364at2"/>
<keyword evidence="1" id="KW-0805">Transcription regulation</keyword>
<comment type="caution">
    <text evidence="6">The sequence shown here is derived from an EMBL/GenBank/DDBJ whole genome shotgun (WGS) entry which is preliminary data.</text>
</comment>
<proteinExistence type="predicted"/>
<protein>
    <submittedName>
        <fullName evidence="6">TetR family transcriptional regulator</fullName>
    </submittedName>
</protein>
<sequence length="185" mass="19745">MAKTAAPRGFARDRVLDAAQGLFAEHGVSGTSLQMIADRLGVNKSAVYYQFHSKDDIVAAVFRPVFEDIARVVSIAEAIPSREVQREATISGIIELAVRHRRTTALVHADPAVAGVIEAVGEFQDASRRLQTILAGPDPGPDTLIAIAVLVPGILGAAADPTVADIPNDELHRMLLDCSRRLFAS</sequence>